<dbReference type="InterPro" id="IPR036271">
    <property type="entry name" value="Tet_transcr_reg_TetR-rel_C_sf"/>
</dbReference>
<dbReference type="Gene3D" id="1.10.357.10">
    <property type="entry name" value="Tetracycline Repressor, domain 2"/>
    <property type="match status" value="1"/>
</dbReference>
<dbReference type="PROSITE" id="PS50977">
    <property type="entry name" value="HTH_TETR_2"/>
    <property type="match status" value="1"/>
</dbReference>
<evidence type="ECO:0000256" key="4">
    <source>
        <dbReference type="ARBA" id="ARBA00023163"/>
    </source>
</evidence>
<dbReference type="InterPro" id="IPR001647">
    <property type="entry name" value="HTH_TetR"/>
</dbReference>
<evidence type="ECO:0000256" key="1">
    <source>
        <dbReference type="ARBA" id="ARBA00022491"/>
    </source>
</evidence>
<keyword evidence="4" id="KW-0804">Transcription</keyword>
<dbReference type="RefSeq" id="WP_192582023.1">
    <property type="nucleotide sequence ID" value="NZ_BHYM01000060.1"/>
</dbReference>
<evidence type="ECO:0000313" key="7">
    <source>
        <dbReference type="EMBL" id="GCE42540.1"/>
    </source>
</evidence>
<evidence type="ECO:0000256" key="5">
    <source>
        <dbReference type="PROSITE-ProRule" id="PRU00335"/>
    </source>
</evidence>
<organism evidence="7 8">
    <name type="scientific">Rhodococcus wratislaviensis</name>
    <name type="common">Tsukamurella wratislaviensis</name>
    <dbReference type="NCBI Taxonomy" id="44752"/>
    <lineage>
        <taxon>Bacteria</taxon>
        <taxon>Bacillati</taxon>
        <taxon>Actinomycetota</taxon>
        <taxon>Actinomycetes</taxon>
        <taxon>Mycobacteriales</taxon>
        <taxon>Nocardiaceae</taxon>
        <taxon>Rhodococcus</taxon>
    </lineage>
</organism>
<dbReference type="SUPFAM" id="SSF48498">
    <property type="entry name" value="Tetracyclin repressor-like, C-terminal domain"/>
    <property type="match status" value="1"/>
</dbReference>
<dbReference type="PANTHER" id="PTHR30055">
    <property type="entry name" value="HTH-TYPE TRANSCRIPTIONAL REGULATOR RUTR"/>
    <property type="match status" value="1"/>
</dbReference>
<evidence type="ECO:0000313" key="8">
    <source>
        <dbReference type="Proteomes" id="UP000287519"/>
    </source>
</evidence>
<dbReference type="InterPro" id="IPR050109">
    <property type="entry name" value="HTH-type_TetR-like_transc_reg"/>
</dbReference>
<dbReference type="Pfam" id="PF17932">
    <property type="entry name" value="TetR_C_24"/>
    <property type="match status" value="1"/>
</dbReference>
<dbReference type="Gene3D" id="1.10.10.60">
    <property type="entry name" value="Homeodomain-like"/>
    <property type="match status" value="1"/>
</dbReference>
<feature type="DNA-binding region" description="H-T-H motif" evidence="5">
    <location>
        <begin position="39"/>
        <end position="58"/>
    </location>
</feature>
<keyword evidence="8" id="KW-1185">Reference proteome</keyword>
<keyword evidence="1" id="KW-0678">Repressor</keyword>
<dbReference type="Pfam" id="PF00440">
    <property type="entry name" value="TetR_N"/>
    <property type="match status" value="1"/>
</dbReference>
<dbReference type="PANTHER" id="PTHR30055:SF175">
    <property type="entry name" value="HTH-TYPE TRANSCRIPTIONAL REPRESSOR KSTR2"/>
    <property type="match status" value="1"/>
</dbReference>
<dbReference type="GO" id="GO:0000976">
    <property type="term" value="F:transcription cis-regulatory region binding"/>
    <property type="evidence" value="ECO:0007669"/>
    <property type="project" value="TreeGrafter"/>
</dbReference>
<reference evidence="7 8" key="1">
    <citation type="submission" date="2018-11" db="EMBL/GenBank/DDBJ databases">
        <title>Microbial catabolism of amino acid.</title>
        <authorList>
            <person name="Hibi M."/>
            <person name="Ogawa J."/>
        </authorList>
    </citation>
    <scope>NUCLEOTIDE SEQUENCE [LARGE SCALE GENOMIC DNA]</scope>
    <source>
        <strain evidence="7 8">C31-06</strain>
    </source>
</reference>
<protein>
    <submittedName>
        <fullName evidence="7">Transcriptional regulator, TetR family</fullName>
    </submittedName>
</protein>
<dbReference type="PRINTS" id="PR00455">
    <property type="entry name" value="HTHTETR"/>
</dbReference>
<evidence type="ECO:0000256" key="2">
    <source>
        <dbReference type="ARBA" id="ARBA00023015"/>
    </source>
</evidence>
<proteinExistence type="predicted"/>
<dbReference type="Proteomes" id="UP000287519">
    <property type="component" value="Unassembled WGS sequence"/>
</dbReference>
<keyword evidence="2" id="KW-0805">Transcription regulation</keyword>
<gene>
    <name evidence="7" type="ORF">Rhow_006669</name>
</gene>
<dbReference type="EMBL" id="BHYM01000060">
    <property type="protein sequence ID" value="GCE42540.1"/>
    <property type="molecule type" value="Genomic_DNA"/>
</dbReference>
<keyword evidence="3 5" id="KW-0238">DNA-binding</keyword>
<name>A0A402CG22_RHOWR</name>
<dbReference type="InterPro" id="IPR041490">
    <property type="entry name" value="KstR2_TetR_C"/>
</dbReference>
<evidence type="ECO:0000256" key="3">
    <source>
        <dbReference type="ARBA" id="ARBA00023125"/>
    </source>
</evidence>
<dbReference type="SUPFAM" id="SSF46689">
    <property type="entry name" value="Homeodomain-like"/>
    <property type="match status" value="1"/>
</dbReference>
<comment type="caution">
    <text evidence="7">The sequence shown here is derived from an EMBL/GenBank/DDBJ whole genome shotgun (WGS) entry which is preliminary data.</text>
</comment>
<sequence>MKQTESSIPDAPGAVETSRERILRVSADLFAEKGYHATGITEILDAVGLGRSALYHHIRSKENLLYDISIAPLREVVVEARRIADLDATAADRIVLLSQDRLKTVSRRRSQWNVALYQSSNLSPELRAEVDLTLELYEAIWERVLMEGMEAGEWNPVPPLVLKGILGMLNGTYLWLDPAGELAPAEIAQMFANLVLLGLRKRPDIVQNWLSPDTVVDFGGIAGGIEP</sequence>
<accession>A0A402CG22</accession>
<feature type="domain" description="HTH tetR-type" evidence="6">
    <location>
        <begin position="16"/>
        <end position="76"/>
    </location>
</feature>
<dbReference type="InterPro" id="IPR009057">
    <property type="entry name" value="Homeodomain-like_sf"/>
</dbReference>
<dbReference type="AlphaFoldDB" id="A0A402CG22"/>
<evidence type="ECO:0000259" key="6">
    <source>
        <dbReference type="PROSITE" id="PS50977"/>
    </source>
</evidence>
<dbReference type="GO" id="GO:0003700">
    <property type="term" value="F:DNA-binding transcription factor activity"/>
    <property type="evidence" value="ECO:0007669"/>
    <property type="project" value="TreeGrafter"/>
</dbReference>